<evidence type="ECO:0000256" key="10">
    <source>
        <dbReference type="ARBA" id="ARBA00023136"/>
    </source>
</evidence>
<reference evidence="16" key="2">
    <citation type="submission" date="2021-09" db="EMBL/GenBank/DDBJ databases">
        <authorList>
            <person name="Jia N."/>
            <person name="Wang J."/>
            <person name="Shi W."/>
            <person name="Du L."/>
            <person name="Sun Y."/>
            <person name="Zhan W."/>
            <person name="Jiang J."/>
            <person name="Wang Q."/>
            <person name="Zhang B."/>
            <person name="Ji P."/>
            <person name="Sakyi L.B."/>
            <person name="Cui X."/>
            <person name="Yuan T."/>
            <person name="Jiang B."/>
            <person name="Yang W."/>
            <person name="Lam T.T.-Y."/>
            <person name="Chang Q."/>
            <person name="Ding S."/>
            <person name="Wang X."/>
            <person name="Zhu J."/>
            <person name="Ruan X."/>
            <person name="Zhao L."/>
            <person name="Wei J."/>
            <person name="Que T."/>
            <person name="Du C."/>
            <person name="Cheng J."/>
            <person name="Dai P."/>
            <person name="Han X."/>
            <person name="Huang E."/>
            <person name="Gao Y."/>
            <person name="Liu J."/>
            <person name="Shao H."/>
            <person name="Ye R."/>
            <person name="Li L."/>
            <person name="Wei W."/>
            <person name="Wang X."/>
            <person name="Wang C."/>
            <person name="Huo Q."/>
            <person name="Li W."/>
            <person name="Guo W."/>
            <person name="Chen H."/>
            <person name="Chen S."/>
            <person name="Zhou L."/>
            <person name="Zhou L."/>
            <person name="Ni X."/>
            <person name="Tian J."/>
            <person name="Zhou Y."/>
            <person name="Sheng Y."/>
            <person name="Liu T."/>
            <person name="Pan Y."/>
            <person name="Xia L."/>
            <person name="Li J."/>
            <person name="Zhao F."/>
            <person name="Cao W."/>
        </authorList>
    </citation>
    <scope>NUCLEOTIDE SEQUENCE</scope>
    <source>
        <strain evidence="16">Rsan-2018</strain>
        <tissue evidence="16">Larvae</tissue>
    </source>
</reference>
<evidence type="ECO:0000256" key="5">
    <source>
        <dbReference type="ARBA" id="ARBA00022622"/>
    </source>
</evidence>
<keyword evidence="13" id="KW-0812">Transmembrane</keyword>
<evidence type="ECO:0000256" key="7">
    <source>
        <dbReference type="ARBA" id="ARBA00022729"/>
    </source>
</evidence>
<dbReference type="GO" id="GO:0098552">
    <property type="term" value="C:side of membrane"/>
    <property type="evidence" value="ECO:0007669"/>
    <property type="project" value="UniProtKB-KW"/>
</dbReference>
<dbReference type="InterPro" id="IPR001930">
    <property type="entry name" value="Peptidase_M1"/>
</dbReference>
<dbReference type="PANTHER" id="PTHR11533">
    <property type="entry name" value="PROTEASE M1 ZINC METALLOPROTEASE"/>
    <property type="match status" value="1"/>
</dbReference>
<evidence type="ECO:0000256" key="11">
    <source>
        <dbReference type="ARBA" id="ARBA00023180"/>
    </source>
</evidence>
<name>A0A9D4SV37_RHISA</name>
<dbReference type="InterPro" id="IPR045357">
    <property type="entry name" value="Aminopeptidase_N-like_N"/>
</dbReference>
<keyword evidence="7" id="KW-0732">Signal</keyword>
<evidence type="ECO:0000256" key="2">
    <source>
        <dbReference type="ARBA" id="ARBA00004609"/>
    </source>
</evidence>
<keyword evidence="10 13" id="KW-0472">Membrane</keyword>
<dbReference type="PRINTS" id="PR00756">
    <property type="entry name" value="ALADIPTASE"/>
</dbReference>
<comment type="similarity">
    <text evidence="3">Belongs to the peptidase M1 family.</text>
</comment>
<comment type="caution">
    <text evidence="16">The sequence shown here is derived from an EMBL/GenBank/DDBJ whole genome shotgun (WGS) entry which is preliminary data.</text>
</comment>
<keyword evidence="5" id="KW-0449">Lipoprotein</keyword>
<dbReference type="GO" id="GO:0042277">
    <property type="term" value="F:peptide binding"/>
    <property type="evidence" value="ECO:0007669"/>
    <property type="project" value="TreeGrafter"/>
</dbReference>
<dbReference type="Gene3D" id="2.60.40.1910">
    <property type="match status" value="1"/>
</dbReference>
<feature type="compositionally biased region" description="Basic residues" evidence="12">
    <location>
        <begin position="142"/>
        <end position="152"/>
    </location>
</feature>
<keyword evidence="5" id="KW-0336">GPI-anchor</keyword>
<dbReference type="Gene3D" id="2.60.40.1730">
    <property type="entry name" value="tricorn interacting facor f3 domain"/>
    <property type="match status" value="1"/>
</dbReference>
<accession>A0A9D4SV37</accession>
<dbReference type="GO" id="GO:0005615">
    <property type="term" value="C:extracellular space"/>
    <property type="evidence" value="ECO:0007669"/>
    <property type="project" value="TreeGrafter"/>
</dbReference>
<gene>
    <name evidence="16" type="ORF">HPB52_015492</name>
</gene>
<dbReference type="GO" id="GO:0043171">
    <property type="term" value="P:peptide catabolic process"/>
    <property type="evidence" value="ECO:0007669"/>
    <property type="project" value="TreeGrafter"/>
</dbReference>
<dbReference type="Gene3D" id="1.25.50.20">
    <property type="match status" value="2"/>
</dbReference>
<dbReference type="FunFam" id="2.60.40.1910:FF:000008">
    <property type="entry name" value="Aminopeptidase"/>
    <property type="match status" value="1"/>
</dbReference>
<feature type="transmembrane region" description="Helical" evidence="13">
    <location>
        <begin position="49"/>
        <end position="70"/>
    </location>
</feature>
<dbReference type="SUPFAM" id="SSF63737">
    <property type="entry name" value="Leukotriene A4 hydrolase N-terminal domain"/>
    <property type="match status" value="1"/>
</dbReference>
<evidence type="ECO:0000313" key="16">
    <source>
        <dbReference type="EMBL" id="KAH7951938.1"/>
    </source>
</evidence>
<dbReference type="InterPro" id="IPR024571">
    <property type="entry name" value="ERAP1-like_C_dom"/>
</dbReference>
<keyword evidence="9" id="KW-0645">Protease</keyword>
<evidence type="ECO:0000259" key="14">
    <source>
        <dbReference type="Pfam" id="PF11838"/>
    </source>
</evidence>
<dbReference type="GO" id="GO:0005886">
    <property type="term" value="C:plasma membrane"/>
    <property type="evidence" value="ECO:0007669"/>
    <property type="project" value="UniProtKB-SubCell"/>
</dbReference>
<dbReference type="PANTHER" id="PTHR11533:SF294">
    <property type="entry name" value="THYROTROPIN-RELEASING HORMONE-DEGRADING ECTOENZYME"/>
    <property type="match status" value="1"/>
</dbReference>
<feature type="compositionally biased region" description="Low complexity" evidence="12">
    <location>
        <begin position="170"/>
        <end position="210"/>
    </location>
</feature>
<evidence type="ECO:0000256" key="12">
    <source>
        <dbReference type="SAM" id="MobiDB-lite"/>
    </source>
</evidence>
<dbReference type="Proteomes" id="UP000821837">
    <property type="component" value="Chromosome 5"/>
</dbReference>
<dbReference type="InterPro" id="IPR042097">
    <property type="entry name" value="Aminopeptidase_N-like_N_sf"/>
</dbReference>
<feature type="region of interest" description="Disordered" evidence="12">
    <location>
        <begin position="106"/>
        <end position="235"/>
    </location>
</feature>
<dbReference type="VEuPathDB" id="VectorBase:RSAN_028425"/>
<evidence type="ECO:0000313" key="17">
    <source>
        <dbReference type="Proteomes" id="UP000821837"/>
    </source>
</evidence>
<evidence type="ECO:0008006" key="18">
    <source>
        <dbReference type="Google" id="ProtNLM"/>
    </source>
</evidence>
<comment type="subcellular location">
    <subcellularLocation>
        <location evidence="2">Cell membrane</location>
        <topology evidence="2">Lipid-anchor</topology>
        <topology evidence="2">GPI-anchor</topology>
    </subcellularLocation>
</comment>
<evidence type="ECO:0000256" key="4">
    <source>
        <dbReference type="ARBA" id="ARBA00022475"/>
    </source>
</evidence>
<dbReference type="Pfam" id="PF17900">
    <property type="entry name" value="Peptidase_M1_N"/>
    <property type="match status" value="1"/>
</dbReference>
<keyword evidence="11" id="KW-0325">Glycoprotein</keyword>
<evidence type="ECO:0000259" key="15">
    <source>
        <dbReference type="Pfam" id="PF17900"/>
    </source>
</evidence>
<dbReference type="GO" id="GO:0005737">
    <property type="term" value="C:cytoplasm"/>
    <property type="evidence" value="ECO:0007669"/>
    <property type="project" value="TreeGrafter"/>
</dbReference>
<dbReference type="GO" id="GO:0070006">
    <property type="term" value="F:metalloaminopeptidase activity"/>
    <property type="evidence" value="ECO:0007669"/>
    <property type="project" value="TreeGrafter"/>
</dbReference>
<keyword evidence="13" id="KW-1133">Transmembrane helix</keyword>
<dbReference type="GO" id="GO:0008270">
    <property type="term" value="F:zinc ion binding"/>
    <property type="evidence" value="ECO:0007669"/>
    <property type="project" value="TreeGrafter"/>
</dbReference>
<keyword evidence="17" id="KW-1185">Reference proteome</keyword>
<dbReference type="InterPro" id="IPR050344">
    <property type="entry name" value="Peptidase_M1_aminopeptidases"/>
</dbReference>
<feature type="domain" description="ERAP1-like C-terminal" evidence="14">
    <location>
        <begin position="693"/>
        <end position="863"/>
    </location>
</feature>
<keyword evidence="6" id="KW-0479">Metal-binding</keyword>
<dbReference type="EMBL" id="JABSTV010001251">
    <property type="protein sequence ID" value="KAH7951938.1"/>
    <property type="molecule type" value="Genomic_DNA"/>
</dbReference>
<sequence length="972" mass="110030">MRQSSSTDRVLLLRRGRPQCSYTIDTSSWEQKSRFSAFRNNPCVGNRNVTIALVGFVGAILAVTCALAYVHGAGHGAYEPLVNDYDATTTAQTSALIAVVRDVPVRRRTSPSPTEPAAAPFLVTKKPSTRRHRPVARADRRSPRRAPKKQLRGRGIAAPGTAHPRRRQRVTMAGAGRATRTTVTEQEETVTASTEEQRTKQQQRLQQQTRSPPRLAEDEDDTEAEDKVAASTPLPKHLVPRHYSVLLHPHNDGSRFVFTGVVKINVKCVESTRQVVLHAAGIQVNNAKVSFIAAAANRSAVHEILVRRVDINNSTQQVTLDLASFLHAQVTYDVSISYVGAVSRWPKGLYKASYKLKNGSEGWMAFTRMRPRYARRVFPCFDEPSYRATFDVEVLRRKDFNSISSMPILKIEMSTNHNDYVNDVFVRTPPIPTYMLGFAVTDFTHIGTGIWIGGLVSFHSWREAWLDGALEAYILYALARMQSVKSPEDDDKLQMKMREMLSLEATQEIPALSRDNFLLDTDTNLAVRKGELLLHMFDSAVGSDGIRNALQVNNESFPGADVARAWTQSAGFPLLTISRVYGQRVAVARQERYGQSSSQTVWSIPVTYTDGTKMDFDNTGNIFWLNTKEAKLPRVPRDDDWLIANLRGCGYYRVNYDPRNWNLITMELNTYHTNIDVVNRARIIDDVFELAEQLRIIHYAWACRYKYGPCLIEARHAFESYKSPESTAKPILLEHQFTVFCTVIEDGDEADWVALRTRLDHVSDGVERRNIILALGCTRDRSRLTRYFEEFSAPAAKMVPLLFTETAKRGNLWRLKTAEYVIANWQDLKSTYPRLFKGILTSVFKYVSSNEELSEVNNLLRRHRWSLLRYSATFDKVHEIAKKNIQWVASYYDEVARWLKRDVAEFILDDQVLHGNGTLSGLGNDTRNEEEPDSLDFGTSEDFGARSIAEFRVTDGVIAKENSSDLEAECVV</sequence>
<keyword evidence="8" id="KW-0378">Hydrolase</keyword>
<feature type="domain" description="Aminopeptidase N-like N-terminal" evidence="15">
    <location>
        <begin position="239"/>
        <end position="435"/>
    </location>
</feature>
<reference evidence="16" key="1">
    <citation type="journal article" date="2020" name="Cell">
        <title>Large-Scale Comparative Analyses of Tick Genomes Elucidate Their Genetic Diversity and Vector Capacities.</title>
        <authorList>
            <consortium name="Tick Genome and Microbiome Consortium (TIGMIC)"/>
            <person name="Jia N."/>
            <person name="Wang J."/>
            <person name="Shi W."/>
            <person name="Du L."/>
            <person name="Sun Y."/>
            <person name="Zhan W."/>
            <person name="Jiang J.F."/>
            <person name="Wang Q."/>
            <person name="Zhang B."/>
            <person name="Ji P."/>
            <person name="Bell-Sakyi L."/>
            <person name="Cui X.M."/>
            <person name="Yuan T.T."/>
            <person name="Jiang B.G."/>
            <person name="Yang W.F."/>
            <person name="Lam T.T."/>
            <person name="Chang Q.C."/>
            <person name="Ding S.J."/>
            <person name="Wang X.J."/>
            <person name="Zhu J.G."/>
            <person name="Ruan X.D."/>
            <person name="Zhao L."/>
            <person name="Wei J.T."/>
            <person name="Ye R.Z."/>
            <person name="Que T.C."/>
            <person name="Du C.H."/>
            <person name="Zhou Y.H."/>
            <person name="Cheng J.X."/>
            <person name="Dai P.F."/>
            <person name="Guo W.B."/>
            <person name="Han X.H."/>
            <person name="Huang E.J."/>
            <person name="Li L.F."/>
            <person name="Wei W."/>
            <person name="Gao Y.C."/>
            <person name="Liu J.Z."/>
            <person name="Shao H.Z."/>
            <person name="Wang X."/>
            <person name="Wang C.C."/>
            <person name="Yang T.C."/>
            <person name="Huo Q.B."/>
            <person name="Li W."/>
            <person name="Chen H.Y."/>
            <person name="Chen S.E."/>
            <person name="Zhou L.G."/>
            <person name="Ni X.B."/>
            <person name="Tian J.H."/>
            <person name="Sheng Y."/>
            <person name="Liu T."/>
            <person name="Pan Y.S."/>
            <person name="Xia L.Y."/>
            <person name="Li J."/>
            <person name="Zhao F."/>
            <person name="Cao W.C."/>
        </authorList>
    </citation>
    <scope>NUCLEOTIDE SEQUENCE</scope>
    <source>
        <strain evidence="16">Rsan-2018</strain>
    </source>
</reference>
<evidence type="ECO:0000256" key="3">
    <source>
        <dbReference type="ARBA" id="ARBA00010136"/>
    </source>
</evidence>
<dbReference type="GO" id="GO:0006508">
    <property type="term" value="P:proteolysis"/>
    <property type="evidence" value="ECO:0007669"/>
    <property type="project" value="InterPro"/>
</dbReference>
<dbReference type="InterPro" id="IPR027268">
    <property type="entry name" value="Peptidase_M4/M1_CTD_sf"/>
</dbReference>
<feature type="domain" description="ERAP1-like C-terminal" evidence="14">
    <location>
        <begin position="641"/>
        <end position="692"/>
    </location>
</feature>
<proteinExistence type="inferred from homology"/>
<evidence type="ECO:0000256" key="13">
    <source>
        <dbReference type="SAM" id="Phobius"/>
    </source>
</evidence>
<feature type="compositionally biased region" description="Low complexity" evidence="12">
    <location>
        <begin position="110"/>
        <end position="120"/>
    </location>
</feature>
<dbReference type="Gene3D" id="1.10.390.10">
    <property type="entry name" value="Neutral Protease Domain 2"/>
    <property type="match status" value="1"/>
</dbReference>
<evidence type="ECO:0000256" key="6">
    <source>
        <dbReference type="ARBA" id="ARBA00022723"/>
    </source>
</evidence>
<organism evidence="16 17">
    <name type="scientific">Rhipicephalus sanguineus</name>
    <name type="common">Brown dog tick</name>
    <name type="synonym">Ixodes sanguineus</name>
    <dbReference type="NCBI Taxonomy" id="34632"/>
    <lineage>
        <taxon>Eukaryota</taxon>
        <taxon>Metazoa</taxon>
        <taxon>Ecdysozoa</taxon>
        <taxon>Arthropoda</taxon>
        <taxon>Chelicerata</taxon>
        <taxon>Arachnida</taxon>
        <taxon>Acari</taxon>
        <taxon>Parasitiformes</taxon>
        <taxon>Ixodida</taxon>
        <taxon>Ixodoidea</taxon>
        <taxon>Ixodidae</taxon>
        <taxon>Rhipicephalinae</taxon>
        <taxon>Rhipicephalus</taxon>
        <taxon>Rhipicephalus</taxon>
    </lineage>
</organism>
<protein>
    <recommendedName>
        <fullName evidence="18">Aminopeptidase</fullName>
    </recommendedName>
</protein>
<evidence type="ECO:0000256" key="9">
    <source>
        <dbReference type="ARBA" id="ARBA00023049"/>
    </source>
</evidence>
<keyword evidence="9" id="KW-0482">Metalloprotease</keyword>
<keyword evidence="4" id="KW-1003">Cell membrane</keyword>
<comment type="cofactor">
    <cofactor evidence="1">
        <name>Zn(2+)</name>
        <dbReference type="ChEBI" id="CHEBI:29105"/>
    </cofactor>
</comment>
<evidence type="ECO:0000256" key="1">
    <source>
        <dbReference type="ARBA" id="ARBA00001947"/>
    </source>
</evidence>
<dbReference type="Pfam" id="PF11838">
    <property type="entry name" value="ERAP1_C"/>
    <property type="match status" value="2"/>
</dbReference>
<dbReference type="VEuPathDB" id="VectorBase:RSAN_037492"/>
<evidence type="ECO:0000256" key="8">
    <source>
        <dbReference type="ARBA" id="ARBA00022801"/>
    </source>
</evidence>
<dbReference type="AlphaFoldDB" id="A0A9D4SV37"/>